<dbReference type="SUPFAM" id="SSF47082">
    <property type="entry name" value="Fertilization protein"/>
    <property type="match status" value="1"/>
</dbReference>
<keyword evidence="3" id="KW-0278">Fertilization</keyword>
<evidence type="ECO:0000256" key="1">
    <source>
        <dbReference type="ARBA" id="ARBA00020186"/>
    </source>
</evidence>
<dbReference type="EMBL" id="JQ182413">
    <property type="protein sequence ID" value="AFJ54365.1"/>
    <property type="molecule type" value="mRNA"/>
</dbReference>
<organism evidence="6">
    <name type="scientific">Tegula rugata</name>
    <dbReference type="NCBI Taxonomy" id="3031762"/>
    <lineage>
        <taxon>Eukaryota</taxon>
        <taxon>Metazoa</taxon>
        <taxon>Spiralia</taxon>
        <taxon>Lophotrochozoa</taxon>
        <taxon>Mollusca</taxon>
        <taxon>Gastropoda</taxon>
        <taxon>Vetigastropoda</taxon>
        <taxon>Trochida</taxon>
        <taxon>Trochoidea</taxon>
        <taxon>Tegulidae</taxon>
        <taxon>Tegula</taxon>
    </lineage>
</organism>
<evidence type="ECO:0000256" key="4">
    <source>
        <dbReference type="ARBA" id="ARBA00029785"/>
    </source>
</evidence>
<dbReference type="GO" id="GO:0007338">
    <property type="term" value="P:single fertilization"/>
    <property type="evidence" value="ECO:0007669"/>
    <property type="project" value="UniProtKB-KW"/>
</dbReference>
<evidence type="ECO:0000256" key="5">
    <source>
        <dbReference type="SAM" id="SignalP"/>
    </source>
</evidence>
<reference evidence="6" key="1">
    <citation type="journal article" date="2012" name="Evolution">
        <title>The tegula tango: a coevolutionary dance of interacting, positively selected sperm and egg proteins.</title>
        <authorList>
            <person name="Hellberg M.E."/>
            <person name="Dennis A.B."/>
            <person name="Arbour-Reily P."/>
            <person name="Aagaard J.E."/>
            <person name="Swanson W.J."/>
        </authorList>
    </citation>
    <scope>NUCLEOTIDE SEQUENCE</scope>
</reference>
<dbReference type="Pfam" id="PF01303">
    <property type="entry name" value="Egg_lysin"/>
    <property type="match status" value="1"/>
</dbReference>
<keyword evidence="2 5" id="KW-0732">Signal</keyword>
<dbReference type="AlphaFoldDB" id="I2BK19"/>
<dbReference type="Gene3D" id="1.20.150.10">
    <property type="entry name" value="Fertilization protein"/>
    <property type="match status" value="1"/>
</dbReference>
<dbReference type="InterPro" id="IPR001379">
    <property type="entry name" value="Egg_lysin"/>
</dbReference>
<name>I2BK19_9VEST</name>
<proteinExistence type="evidence at transcript level"/>
<feature type="signal peptide" evidence="5">
    <location>
        <begin position="1"/>
        <end position="22"/>
    </location>
</feature>
<protein>
    <recommendedName>
        <fullName evidence="1">Egg-lysin</fullName>
    </recommendedName>
    <alternativeName>
        <fullName evidence="4">Sperm-lysin</fullName>
    </alternativeName>
</protein>
<dbReference type="CDD" id="cd00243">
    <property type="entry name" value="Lysin-Sp18"/>
    <property type="match status" value="1"/>
</dbReference>
<sequence>MKGAVLCFVATIVALQWTDVFGYGPGVKVVVHQNKDLGQKNNGIVKEAIVRTMDRFVDAYVRKHPSSRRYKDYMRYMNRRKVYNTWNNWSNWCINRIRELNRRPNAGDFRRFGVRLANMCRYQMNFMYDVVVKERSQLNANQRNFLNTPPARMPIRVPGRFA</sequence>
<feature type="non-terminal residue" evidence="6">
    <location>
        <position position="1"/>
    </location>
</feature>
<evidence type="ECO:0000256" key="3">
    <source>
        <dbReference type="ARBA" id="ARBA00023279"/>
    </source>
</evidence>
<accession>I2BK19</accession>
<feature type="chain" id="PRO_5003656309" description="Egg-lysin" evidence="5">
    <location>
        <begin position="23"/>
        <end position="162"/>
    </location>
</feature>
<evidence type="ECO:0000313" key="6">
    <source>
        <dbReference type="EMBL" id="AFJ54365.1"/>
    </source>
</evidence>
<evidence type="ECO:0000256" key="2">
    <source>
        <dbReference type="ARBA" id="ARBA00022729"/>
    </source>
</evidence>
<dbReference type="InterPro" id="IPR035916">
    <property type="entry name" value="Egg_lysin_sf"/>
</dbReference>